<reference evidence="1" key="1">
    <citation type="submission" date="2021-04" db="EMBL/GenBank/DDBJ databases">
        <authorList>
            <consortium name="Wellcome Sanger Institute Data Sharing"/>
        </authorList>
    </citation>
    <scope>NUCLEOTIDE SEQUENCE [LARGE SCALE GENOMIC DNA]</scope>
</reference>
<dbReference type="InParanoid" id="A0A3Q1HH18"/>
<dbReference type="GeneTree" id="ENSGT00940000175631"/>
<accession>A0A3Q1HH18</accession>
<reference evidence="1" key="2">
    <citation type="submission" date="2025-08" db="UniProtKB">
        <authorList>
            <consortium name="Ensembl"/>
        </authorList>
    </citation>
    <scope>IDENTIFICATION</scope>
</reference>
<sequence>MFSVVLSAQGGDHHSQKLLPVVRIHMELLGVHHAQLGISVLDVVQVLHSTFQTTHDGLSVFAHLGVSSDGGVGGQVAKGGDGGTLSICPLDHVDGVKSPIFVTKL</sequence>
<name>A0A3Q1HH18_ANATE</name>
<dbReference type="AlphaFoldDB" id="A0A3Q1HH18"/>
<dbReference type="OrthoDB" id="8938818at2759"/>
<organism evidence="1 2">
    <name type="scientific">Anabas testudineus</name>
    <name type="common">Climbing perch</name>
    <name type="synonym">Anthias testudineus</name>
    <dbReference type="NCBI Taxonomy" id="64144"/>
    <lineage>
        <taxon>Eukaryota</taxon>
        <taxon>Metazoa</taxon>
        <taxon>Chordata</taxon>
        <taxon>Craniata</taxon>
        <taxon>Vertebrata</taxon>
        <taxon>Euteleostomi</taxon>
        <taxon>Actinopterygii</taxon>
        <taxon>Neopterygii</taxon>
        <taxon>Teleostei</taxon>
        <taxon>Neoteleostei</taxon>
        <taxon>Acanthomorphata</taxon>
        <taxon>Anabantaria</taxon>
        <taxon>Anabantiformes</taxon>
        <taxon>Anabantoidei</taxon>
        <taxon>Anabantidae</taxon>
        <taxon>Anabas</taxon>
    </lineage>
</organism>
<keyword evidence="2" id="KW-1185">Reference proteome</keyword>
<proteinExistence type="predicted"/>
<dbReference type="Ensembl" id="ENSATET00000006792.2">
    <property type="protein sequence ID" value="ENSATEP00000006679.2"/>
    <property type="gene ID" value="ENSATEG00000004704.2"/>
</dbReference>
<evidence type="ECO:0000313" key="2">
    <source>
        <dbReference type="Proteomes" id="UP000265040"/>
    </source>
</evidence>
<protein>
    <submittedName>
        <fullName evidence="1">Uncharacterized protein</fullName>
    </submittedName>
</protein>
<reference evidence="1" key="3">
    <citation type="submission" date="2025-09" db="UniProtKB">
        <authorList>
            <consortium name="Ensembl"/>
        </authorList>
    </citation>
    <scope>IDENTIFICATION</scope>
</reference>
<evidence type="ECO:0000313" key="1">
    <source>
        <dbReference type="Ensembl" id="ENSATEP00000006679.2"/>
    </source>
</evidence>
<dbReference type="Proteomes" id="UP000265040">
    <property type="component" value="Chromosome 8"/>
</dbReference>